<evidence type="ECO:0000313" key="4">
    <source>
        <dbReference type="Proteomes" id="UP000307440"/>
    </source>
</evidence>
<dbReference type="Proteomes" id="UP000307440">
    <property type="component" value="Unassembled WGS sequence"/>
</dbReference>
<dbReference type="EMBL" id="ML210365">
    <property type="protein sequence ID" value="TFK19000.1"/>
    <property type="molecule type" value="Genomic_DNA"/>
</dbReference>
<feature type="region of interest" description="Disordered" evidence="1">
    <location>
        <begin position="183"/>
        <end position="203"/>
    </location>
</feature>
<dbReference type="STRING" id="230819.A0A5C3KFZ6"/>
<dbReference type="Pfam" id="PF01814">
    <property type="entry name" value="Hemerythrin"/>
    <property type="match status" value="1"/>
</dbReference>
<evidence type="ECO:0000313" key="3">
    <source>
        <dbReference type="EMBL" id="TFK19000.1"/>
    </source>
</evidence>
<dbReference type="Gene3D" id="1.20.120.520">
    <property type="entry name" value="nmb1532 protein domain like"/>
    <property type="match status" value="1"/>
</dbReference>
<name>A0A5C3KFZ6_COPMA</name>
<dbReference type="AlphaFoldDB" id="A0A5C3KFZ6"/>
<evidence type="ECO:0000259" key="2">
    <source>
        <dbReference type="Pfam" id="PF01814"/>
    </source>
</evidence>
<protein>
    <submittedName>
        <fullName evidence="3">HHE domain-containing protein</fullName>
    </submittedName>
</protein>
<keyword evidence="4" id="KW-1185">Reference proteome</keyword>
<evidence type="ECO:0000256" key="1">
    <source>
        <dbReference type="SAM" id="MobiDB-lite"/>
    </source>
</evidence>
<feature type="domain" description="Hemerythrin-like" evidence="2">
    <location>
        <begin position="9"/>
        <end position="129"/>
    </location>
</feature>
<dbReference type="PANTHER" id="PTHR35585">
    <property type="entry name" value="HHE DOMAIN PROTEIN (AFU_ORTHOLOGUE AFUA_4G00730)"/>
    <property type="match status" value="1"/>
</dbReference>
<proteinExistence type="predicted"/>
<accession>A0A5C3KFZ6</accession>
<dbReference type="PANTHER" id="PTHR35585:SF1">
    <property type="entry name" value="HHE DOMAIN PROTEIN (AFU_ORTHOLOGUE AFUA_4G00730)"/>
    <property type="match status" value="1"/>
</dbReference>
<dbReference type="InterPro" id="IPR012312">
    <property type="entry name" value="Hemerythrin-like"/>
</dbReference>
<gene>
    <name evidence="3" type="ORF">FA15DRAFT_674822</name>
</gene>
<dbReference type="OrthoDB" id="9983919at2759"/>
<organism evidence="3 4">
    <name type="scientific">Coprinopsis marcescibilis</name>
    <name type="common">Agaric fungus</name>
    <name type="synonym">Psathyrella marcescibilis</name>
    <dbReference type="NCBI Taxonomy" id="230819"/>
    <lineage>
        <taxon>Eukaryota</taxon>
        <taxon>Fungi</taxon>
        <taxon>Dikarya</taxon>
        <taxon>Basidiomycota</taxon>
        <taxon>Agaricomycotina</taxon>
        <taxon>Agaricomycetes</taxon>
        <taxon>Agaricomycetidae</taxon>
        <taxon>Agaricales</taxon>
        <taxon>Agaricineae</taxon>
        <taxon>Psathyrellaceae</taxon>
        <taxon>Coprinopsis</taxon>
    </lineage>
</organism>
<reference evidence="3 4" key="1">
    <citation type="journal article" date="2019" name="Nat. Ecol. Evol.">
        <title>Megaphylogeny resolves global patterns of mushroom evolution.</title>
        <authorList>
            <person name="Varga T."/>
            <person name="Krizsan K."/>
            <person name="Foldi C."/>
            <person name="Dima B."/>
            <person name="Sanchez-Garcia M."/>
            <person name="Sanchez-Ramirez S."/>
            <person name="Szollosi G.J."/>
            <person name="Szarkandi J.G."/>
            <person name="Papp V."/>
            <person name="Albert L."/>
            <person name="Andreopoulos W."/>
            <person name="Angelini C."/>
            <person name="Antonin V."/>
            <person name="Barry K.W."/>
            <person name="Bougher N.L."/>
            <person name="Buchanan P."/>
            <person name="Buyck B."/>
            <person name="Bense V."/>
            <person name="Catcheside P."/>
            <person name="Chovatia M."/>
            <person name="Cooper J."/>
            <person name="Damon W."/>
            <person name="Desjardin D."/>
            <person name="Finy P."/>
            <person name="Geml J."/>
            <person name="Haridas S."/>
            <person name="Hughes K."/>
            <person name="Justo A."/>
            <person name="Karasinski D."/>
            <person name="Kautmanova I."/>
            <person name="Kiss B."/>
            <person name="Kocsube S."/>
            <person name="Kotiranta H."/>
            <person name="LaButti K.M."/>
            <person name="Lechner B.E."/>
            <person name="Liimatainen K."/>
            <person name="Lipzen A."/>
            <person name="Lukacs Z."/>
            <person name="Mihaltcheva S."/>
            <person name="Morgado L.N."/>
            <person name="Niskanen T."/>
            <person name="Noordeloos M.E."/>
            <person name="Ohm R.A."/>
            <person name="Ortiz-Santana B."/>
            <person name="Ovrebo C."/>
            <person name="Racz N."/>
            <person name="Riley R."/>
            <person name="Savchenko A."/>
            <person name="Shiryaev A."/>
            <person name="Soop K."/>
            <person name="Spirin V."/>
            <person name="Szebenyi C."/>
            <person name="Tomsovsky M."/>
            <person name="Tulloss R.E."/>
            <person name="Uehling J."/>
            <person name="Grigoriev I.V."/>
            <person name="Vagvolgyi C."/>
            <person name="Papp T."/>
            <person name="Martin F.M."/>
            <person name="Miettinen O."/>
            <person name="Hibbett D.S."/>
            <person name="Nagy L.G."/>
        </authorList>
    </citation>
    <scope>NUCLEOTIDE SEQUENCE [LARGE SCALE GENOMIC DNA]</scope>
    <source>
        <strain evidence="3 4">CBS 121175</strain>
    </source>
</reference>
<sequence length="203" mass="23586">MSSPEDAKTLIETIKRHHREIESFYDEYLDNVGNPEAQKRWGTQLMWGIGTYYVAGELALYPIYEKELGEEGKQIVEYGNRNHEFVKSRLKLLESMKIGSEMFNNTLREIMRRLTDHMFVEESQYLPLIEQKIGQGRSHEAAQKFIRARLFDPTKNSPDQHHKHPFASIESLVTAPLEKLRDAFSHFPDEDDPKLPQAAPAKN</sequence>